<dbReference type="AlphaFoldDB" id="G8R2E0"/>
<proteinExistence type="predicted"/>
<dbReference type="STRING" id="926562.Oweho_1951"/>
<protein>
    <submittedName>
        <fullName evidence="1">Uncharacterized protein</fullName>
    </submittedName>
</protein>
<dbReference type="Proteomes" id="UP000005631">
    <property type="component" value="Chromosome"/>
</dbReference>
<keyword evidence="2" id="KW-1185">Reference proteome</keyword>
<organism evidence="1 2">
    <name type="scientific">Owenweeksia hongkongensis (strain DSM 17368 / CIP 108786 / JCM 12287 / NRRL B-23963 / UST20020801)</name>
    <dbReference type="NCBI Taxonomy" id="926562"/>
    <lineage>
        <taxon>Bacteria</taxon>
        <taxon>Pseudomonadati</taxon>
        <taxon>Bacteroidota</taxon>
        <taxon>Flavobacteriia</taxon>
        <taxon>Flavobacteriales</taxon>
        <taxon>Owenweeksiaceae</taxon>
        <taxon>Owenweeksia</taxon>
    </lineage>
</organism>
<dbReference type="HOGENOM" id="CLU_1494826_0_0_10"/>
<dbReference type="KEGG" id="oho:Oweho_1951"/>
<evidence type="ECO:0000313" key="1">
    <source>
        <dbReference type="EMBL" id="AEV32930.1"/>
    </source>
</evidence>
<name>G8R2E0_OWEHD</name>
<reference evidence="1 2" key="1">
    <citation type="journal article" date="2012" name="Stand. Genomic Sci.">
        <title>Genome sequence of the orange-pigmented seawater bacterium Owenweeksia hongkongensis type strain (UST20020801(T)).</title>
        <authorList>
            <person name="Riedel T."/>
            <person name="Held B."/>
            <person name="Nolan M."/>
            <person name="Lucas S."/>
            <person name="Lapidus A."/>
            <person name="Tice H."/>
            <person name="Del Rio T.G."/>
            <person name="Cheng J.F."/>
            <person name="Han C."/>
            <person name="Tapia R."/>
            <person name="Goodwin L.A."/>
            <person name="Pitluck S."/>
            <person name="Liolios K."/>
            <person name="Mavromatis K."/>
            <person name="Pagani I."/>
            <person name="Ivanova N."/>
            <person name="Mikhailova N."/>
            <person name="Pati A."/>
            <person name="Chen A."/>
            <person name="Palaniappan K."/>
            <person name="Rohde M."/>
            <person name="Tindall B.J."/>
            <person name="Detter J.C."/>
            <person name="Goker M."/>
            <person name="Woyke T."/>
            <person name="Bristow J."/>
            <person name="Eisen J.A."/>
            <person name="Markowitz V."/>
            <person name="Hugenholtz P."/>
            <person name="Klenk H.P."/>
            <person name="Kyrpides N.C."/>
        </authorList>
    </citation>
    <scope>NUCLEOTIDE SEQUENCE</scope>
    <source>
        <strain evidence="2">DSM 17368 / JCM 12287 / NRRL B-23963</strain>
    </source>
</reference>
<sequence length="180" mass="20007">MKLWKSFAADSCEALARSFHNNSHFCTPLFQKQIPQFPVSYFCQSNCLKNIKMKTTLQISMLLLVLSFSFTSCKDDENCTEEFKRITVAVKNLDGTAAQLNEVYWIDLATSDTTILAPTTSGVYILADDNTAISGTATFRFDAYQTTSQGSFLVASENYVLNEGDCHIEKTSGKSTITLD</sequence>
<gene>
    <name evidence="1" type="ordered locus">Oweho_1951</name>
</gene>
<dbReference type="EMBL" id="CP003156">
    <property type="protein sequence ID" value="AEV32930.1"/>
    <property type="molecule type" value="Genomic_DNA"/>
</dbReference>
<accession>G8R2E0</accession>
<evidence type="ECO:0000313" key="2">
    <source>
        <dbReference type="Proteomes" id="UP000005631"/>
    </source>
</evidence>